<evidence type="ECO:0000313" key="3">
    <source>
        <dbReference type="Proteomes" id="UP000500826"/>
    </source>
</evidence>
<keyword evidence="1" id="KW-1133">Transmembrane helix</keyword>
<dbReference type="Proteomes" id="UP000500826">
    <property type="component" value="Chromosome"/>
</dbReference>
<keyword evidence="1" id="KW-0472">Membrane</keyword>
<evidence type="ECO:0000313" key="2">
    <source>
        <dbReference type="EMBL" id="QJW85046.1"/>
    </source>
</evidence>
<keyword evidence="1" id="KW-0812">Transmembrane</keyword>
<reference evidence="2 3" key="2">
    <citation type="submission" date="2020-05" db="EMBL/GenBank/DDBJ databases">
        <authorList>
            <person name="Khan S.A."/>
            <person name="Jeon C.O."/>
            <person name="Chun B.H."/>
        </authorList>
    </citation>
    <scope>NUCLEOTIDE SEQUENCE [LARGE SCALE GENOMIC DNA]</scope>
    <source>
        <strain evidence="2 3">H242</strain>
    </source>
</reference>
<evidence type="ECO:0008006" key="4">
    <source>
        <dbReference type="Google" id="ProtNLM"/>
    </source>
</evidence>
<dbReference type="EMBL" id="CP053418">
    <property type="protein sequence ID" value="QJW85046.1"/>
    <property type="molecule type" value="Genomic_DNA"/>
</dbReference>
<keyword evidence="3" id="KW-1185">Reference proteome</keyword>
<sequence>MGRSRFALGVLAFGWAAGLAPASLWTVQADAAGWRQALAFGAVAVAGALAAAAWLRSPHGRLAWDGGGWRWEEEGGRPEIALDLQSRMLLRWRSDAGAVRWLAPERNAAPAHWDALRRAVYSPASTDAPHGAAPPVARR</sequence>
<gene>
    <name evidence="2" type="ORF">HK414_20465</name>
</gene>
<accession>A0ABX6P4J2</accession>
<organism evidence="2 3">
    <name type="scientific">Ramlibacter terrae</name>
    <dbReference type="NCBI Taxonomy" id="2732511"/>
    <lineage>
        <taxon>Bacteria</taxon>
        <taxon>Pseudomonadati</taxon>
        <taxon>Pseudomonadota</taxon>
        <taxon>Betaproteobacteria</taxon>
        <taxon>Burkholderiales</taxon>
        <taxon>Comamonadaceae</taxon>
        <taxon>Ramlibacter</taxon>
    </lineage>
</organism>
<name>A0ABX6P4J2_9BURK</name>
<evidence type="ECO:0000256" key="1">
    <source>
        <dbReference type="SAM" id="Phobius"/>
    </source>
</evidence>
<feature type="transmembrane region" description="Helical" evidence="1">
    <location>
        <begin position="39"/>
        <end position="55"/>
    </location>
</feature>
<protein>
    <recommendedName>
        <fullName evidence="4">Toxin CptA</fullName>
    </recommendedName>
</protein>
<reference evidence="2 3" key="1">
    <citation type="submission" date="2020-05" db="EMBL/GenBank/DDBJ databases">
        <title>Ramlibacter rhizophilus sp. nov., isolated from rhizosphere soil of national flower Mugunghwa from South Korea.</title>
        <authorList>
            <person name="Zheng-Fei Y."/>
            <person name="Huan T."/>
        </authorList>
    </citation>
    <scope>NUCLEOTIDE SEQUENCE [LARGE SCALE GENOMIC DNA]</scope>
    <source>
        <strain evidence="2 3">H242</strain>
    </source>
</reference>
<proteinExistence type="predicted"/>